<evidence type="ECO:0000256" key="2">
    <source>
        <dbReference type="ARBA" id="ARBA00011484"/>
    </source>
</evidence>
<dbReference type="GO" id="GO:0004742">
    <property type="term" value="F:dihydrolipoyllysine-residue acetyltransferase activity"/>
    <property type="evidence" value="ECO:0007669"/>
    <property type="project" value="UniProtKB-UniRule"/>
</dbReference>
<dbReference type="OrthoDB" id="9805770at2"/>
<dbReference type="InterPro" id="IPR003016">
    <property type="entry name" value="2-oxoA_DH_lipoyl-BS"/>
</dbReference>
<evidence type="ECO:0000259" key="11">
    <source>
        <dbReference type="PROSITE" id="PS50968"/>
    </source>
</evidence>
<dbReference type="GO" id="GO:0045254">
    <property type="term" value="C:pyruvate dehydrogenase complex"/>
    <property type="evidence" value="ECO:0007669"/>
    <property type="project" value="UniProtKB-UniRule"/>
</dbReference>
<dbReference type="Pfam" id="PF02817">
    <property type="entry name" value="E3_binding"/>
    <property type="match status" value="1"/>
</dbReference>
<feature type="domain" description="Lipoyl-binding" evidence="11">
    <location>
        <begin position="117"/>
        <end position="191"/>
    </location>
</feature>
<keyword evidence="14" id="KW-1185">Reference proteome</keyword>
<feature type="region of interest" description="Disordered" evidence="10">
    <location>
        <begin position="205"/>
        <end position="229"/>
    </location>
</feature>
<comment type="cofactor">
    <cofactor evidence="9">
        <name>(R)-lipoate</name>
        <dbReference type="ChEBI" id="CHEBI:83088"/>
    </cofactor>
    <text evidence="9">Binds 2 lipoyl cofactors covalently.</text>
</comment>
<dbReference type="PANTHER" id="PTHR43178:SF2">
    <property type="entry name" value="DIHYDROLIPOYLLYSINE-RESIDUE ACETYLTRANSFERASE COMPONENT OF PYRUVATE DEHYDROGENASE COMPLEX"/>
    <property type="match status" value="1"/>
</dbReference>
<evidence type="ECO:0000256" key="7">
    <source>
        <dbReference type="ARBA" id="ARBA00025211"/>
    </source>
</evidence>
<dbReference type="InterPro" id="IPR000089">
    <property type="entry name" value="Biotin_lipoyl"/>
</dbReference>
<dbReference type="AlphaFoldDB" id="A0A1T2L9V7"/>
<evidence type="ECO:0000259" key="12">
    <source>
        <dbReference type="PROSITE" id="PS51826"/>
    </source>
</evidence>
<dbReference type="GO" id="GO:0031405">
    <property type="term" value="F:lipoic acid binding"/>
    <property type="evidence" value="ECO:0007669"/>
    <property type="project" value="TreeGrafter"/>
</dbReference>
<proteinExistence type="inferred from homology"/>
<keyword evidence="6 9" id="KW-0012">Acyltransferase</keyword>
<dbReference type="PROSITE" id="PS50968">
    <property type="entry name" value="BIOTINYL_LIPOYL"/>
    <property type="match status" value="2"/>
</dbReference>
<dbReference type="InterPro" id="IPR023213">
    <property type="entry name" value="CAT-like_dom_sf"/>
</dbReference>
<evidence type="ECO:0000256" key="1">
    <source>
        <dbReference type="ARBA" id="ARBA00007317"/>
    </source>
</evidence>
<dbReference type="FunFam" id="3.30.559.10:FF:000004">
    <property type="entry name" value="Acetyltransferase component of pyruvate dehydrogenase complex"/>
    <property type="match status" value="1"/>
</dbReference>
<evidence type="ECO:0000256" key="9">
    <source>
        <dbReference type="RuleBase" id="RU361137"/>
    </source>
</evidence>
<dbReference type="InterPro" id="IPR001078">
    <property type="entry name" value="2-oxoacid_DH_actylTfrase"/>
</dbReference>
<comment type="catalytic activity">
    <reaction evidence="8 9">
        <text>N(6)-[(R)-dihydrolipoyl]-L-lysyl-[protein] + acetyl-CoA = N(6)-[(R)-S(8)-acetyldihydrolipoyl]-L-lysyl-[protein] + CoA</text>
        <dbReference type="Rhea" id="RHEA:17017"/>
        <dbReference type="Rhea" id="RHEA-COMP:10475"/>
        <dbReference type="Rhea" id="RHEA-COMP:10478"/>
        <dbReference type="ChEBI" id="CHEBI:57287"/>
        <dbReference type="ChEBI" id="CHEBI:57288"/>
        <dbReference type="ChEBI" id="CHEBI:83100"/>
        <dbReference type="ChEBI" id="CHEBI:83111"/>
        <dbReference type="EC" id="2.3.1.12"/>
    </reaction>
</comment>
<feature type="domain" description="Peripheral subunit-binding (PSBD)" evidence="12">
    <location>
        <begin position="247"/>
        <end position="284"/>
    </location>
</feature>
<dbReference type="Pfam" id="PF00364">
    <property type="entry name" value="Biotin_lipoyl"/>
    <property type="match status" value="2"/>
</dbReference>
<dbReference type="PROSITE" id="PS51826">
    <property type="entry name" value="PSBD"/>
    <property type="match status" value="1"/>
</dbReference>
<reference evidence="13 14" key="1">
    <citation type="submission" date="2016-11" db="EMBL/GenBank/DDBJ databases">
        <title>Mixed transmission modes and dynamic genome evolution in an obligate animal-bacterial symbiosis.</title>
        <authorList>
            <person name="Russell S.L."/>
            <person name="Corbett-Detig R.B."/>
            <person name="Cavanaugh C.M."/>
        </authorList>
    </citation>
    <scope>NUCLEOTIDE SEQUENCE [LARGE SCALE GENOMIC DNA]</scope>
    <source>
        <strain evidence="13">Sp-SM6</strain>
    </source>
</reference>
<dbReference type="PROSITE" id="PS00189">
    <property type="entry name" value="LIPOYL"/>
    <property type="match status" value="2"/>
</dbReference>
<feature type="domain" description="Lipoyl-binding" evidence="11">
    <location>
        <begin position="2"/>
        <end position="76"/>
    </location>
</feature>
<dbReference type="SUPFAM" id="SSF51230">
    <property type="entry name" value="Single hybrid motif"/>
    <property type="match status" value="2"/>
</dbReference>
<comment type="caution">
    <text evidence="13">The sequence shown here is derived from an EMBL/GenBank/DDBJ whole genome shotgun (WGS) entry which is preliminary data.</text>
</comment>
<evidence type="ECO:0000256" key="4">
    <source>
        <dbReference type="ARBA" id="ARBA00022737"/>
    </source>
</evidence>
<dbReference type="GO" id="GO:0005737">
    <property type="term" value="C:cytoplasm"/>
    <property type="evidence" value="ECO:0007669"/>
    <property type="project" value="TreeGrafter"/>
</dbReference>
<name>A0A1T2L9V7_9GAMM</name>
<dbReference type="Gene3D" id="4.10.320.10">
    <property type="entry name" value="E3-binding domain"/>
    <property type="match status" value="1"/>
</dbReference>
<dbReference type="PANTHER" id="PTHR43178">
    <property type="entry name" value="DIHYDROLIPOAMIDE ACETYLTRANSFERASE COMPONENT OF PYRUVATE DEHYDROGENASE COMPLEX"/>
    <property type="match status" value="1"/>
</dbReference>
<dbReference type="FunFam" id="2.40.50.100:FF:000009">
    <property type="entry name" value="Acetyltransferase component of pyruvate dehydrogenase complex"/>
    <property type="match status" value="2"/>
</dbReference>
<evidence type="ECO:0000256" key="8">
    <source>
        <dbReference type="ARBA" id="ARBA00048370"/>
    </source>
</evidence>
<dbReference type="Gene3D" id="3.30.559.10">
    <property type="entry name" value="Chloramphenicol acetyltransferase-like domain"/>
    <property type="match status" value="1"/>
</dbReference>
<keyword evidence="4" id="KW-0677">Repeat</keyword>
<evidence type="ECO:0000256" key="3">
    <source>
        <dbReference type="ARBA" id="ARBA00022679"/>
    </source>
</evidence>
<dbReference type="Gene3D" id="2.40.50.100">
    <property type="match status" value="2"/>
</dbReference>
<dbReference type="RefSeq" id="WP_078476540.1">
    <property type="nucleotide sequence ID" value="NZ_MPRK01000050.1"/>
</dbReference>
<sequence length="544" mass="57550">MTTEILVPDIGDFADVEIIEVLVSPGDTVDAEDSLITVESDKASMEIPTPSAGEIVSVAVSVGDRVSEGSLLITLEEGGDTSASVEEEIVEVREADEAFAVTEVAETTPAAAETSQTVEVKVPDIGDFNDVEVIEVLVSAGDTVEKEQSLITLESDKASMEIPSTHAGAIDSVAVSVGDRVSEGDVFAVMTASGAVAATAAPAASKPAKASAPQAAASEPLAPGDTNMKPAPVEPAPPERITSGKAHASPAIRQFVRELGVDVSKVVGTGHKGRITKEDVQNHIKRVIAEHDTNKASSGFSLPTAPEVDFSKWGDVEEVELGRIKKLSGAHLHRAWLSVPHITQFDEADITELEAFRKESKARAEQAGIKLTFMPFLLKACATALKTMPEFNASLTPDGERLILKKYVNIGIAVDTPNGLVVPVVKDVDKKGIFEIGAELMEISANARDGKLRPSDMQGGCFSISSLGGIGGTQFTPIVNAPEVAILGVSKAEMKPVWDGSEFQPRLIMPFSLSYDHRVIDGAQGVRFTTYLGDLLDDIRHLLL</sequence>
<keyword evidence="3 9" id="KW-0808">Transferase</keyword>
<dbReference type="EC" id="2.3.1.12" evidence="9"/>
<keyword evidence="5 9" id="KW-0450">Lipoyl</keyword>
<dbReference type="InterPro" id="IPR006256">
    <property type="entry name" value="AcTrfase_Pyrv_DH_cplx"/>
</dbReference>
<evidence type="ECO:0000256" key="10">
    <source>
        <dbReference type="SAM" id="MobiDB-lite"/>
    </source>
</evidence>
<evidence type="ECO:0000256" key="5">
    <source>
        <dbReference type="ARBA" id="ARBA00022823"/>
    </source>
</evidence>
<dbReference type="InterPro" id="IPR050743">
    <property type="entry name" value="2-oxoacid_DH_E2_comp"/>
</dbReference>
<evidence type="ECO:0000256" key="6">
    <source>
        <dbReference type="ARBA" id="ARBA00023315"/>
    </source>
</evidence>
<accession>A0A1T2L9V7</accession>
<dbReference type="SUPFAM" id="SSF47005">
    <property type="entry name" value="Peripheral subunit-binding domain of 2-oxo acid dehydrogenase complex"/>
    <property type="match status" value="1"/>
</dbReference>
<feature type="compositionally biased region" description="Low complexity" evidence="10">
    <location>
        <begin position="205"/>
        <end position="223"/>
    </location>
</feature>
<dbReference type="CDD" id="cd06849">
    <property type="entry name" value="lipoyl_domain"/>
    <property type="match status" value="2"/>
</dbReference>
<dbReference type="NCBIfam" id="TIGR01348">
    <property type="entry name" value="PDHac_trf_long"/>
    <property type="match status" value="1"/>
</dbReference>
<protein>
    <recommendedName>
        <fullName evidence="9">Acetyltransferase component of pyruvate dehydrogenase complex</fullName>
        <ecNumber evidence="9">2.3.1.12</ecNumber>
    </recommendedName>
</protein>
<dbReference type="Proteomes" id="UP000190198">
    <property type="component" value="Unassembled WGS sequence"/>
</dbReference>
<organism evidence="13 14">
    <name type="scientific">Solemya elarraichensis gill symbiont</name>
    <dbReference type="NCBI Taxonomy" id="1918949"/>
    <lineage>
        <taxon>Bacteria</taxon>
        <taxon>Pseudomonadati</taxon>
        <taxon>Pseudomonadota</taxon>
        <taxon>Gammaproteobacteria</taxon>
        <taxon>sulfur-oxidizing symbionts</taxon>
    </lineage>
</organism>
<comment type="subunit">
    <text evidence="2 9">Forms a 24-polypeptide structural core with octahedral symmetry.</text>
</comment>
<dbReference type="EMBL" id="MPRK01000050">
    <property type="protein sequence ID" value="OOZ41898.1"/>
    <property type="molecule type" value="Genomic_DNA"/>
</dbReference>
<evidence type="ECO:0000313" key="14">
    <source>
        <dbReference type="Proteomes" id="UP000190198"/>
    </source>
</evidence>
<dbReference type="Pfam" id="PF00198">
    <property type="entry name" value="2-oxoacid_dh"/>
    <property type="match status" value="1"/>
</dbReference>
<comment type="similarity">
    <text evidence="1 9">Belongs to the 2-oxoacid dehydrogenase family.</text>
</comment>
<dbReference type="InterPro" id="IPR011053">
    <property type="entry name" value="Single_hybrid_motif"/>
</dbReference>
<evidence type="ECO:0000313" key="13">
    <source>
        <dbReference type="EMBL" id="OOZ41898.1"/>
    </source>
</evidence>
<dbReference type="SUPFAM" id="SSF52777">
    <property type="entry name" value="CoA-dependent acyltransferases"/>
    <property type="match status" value="1"/>
</dbReference>
<dbReference type="InterPro" id="IPR036625">
    <property type="entry name" value="E3-bd_dom_sf"/>
</dbReference>
<dbReference type="InterPro" id="IPR004167">
    <property type="entry name" value="PSBD"/>
</dbReference>
<dbReference type="GO" id="GO:0006086">
    <property type="term" value="P:pyruvate decarboxylation to acetyl-CoA"/>
    <property type="evidence" value="ECO:0007669"/>
    <property type="project" value="UniProtKB-UniRule"/>
</dbReference>
<comment type="function">
    <text evidence="7">The pyruvate dehydrogenase complex catalyzes the overall conversion of pyruvate to acetyl-CoA and CO(2). It contains multiple copies of three enzymatic components: pyruvate dehydrogenase (E1), dihydrolipoamide acetyltransferase (E2) and lipoamide dehydrogenase (E3).</text>
</comment>
<gene>
    <name evidence="13" type="ORF">BOW52_03930</name>
</gene>